<dbReference type="STRING" id="490622.A0A395NSF2"/>
<dbReference type="OrthoDB" id="3231855at2759"/>
<proteinExistence type="predicted"/>
<feature type="region of interest" description="Disordered" evidence="1">
    <location>
        <begin position="103"/>
        <end position="184"/>
    </location>
</feature>
<dbReference type="EMBL" id="PXOA01000180">
    <property type="protein sequence ID" value="RFU79006.1"/>
    <property type="molecule type" value="Genomic_DNA"/>
</dbReference>
<feature type="region of interest" description="Disordered" evidence="1">
    <location>
        <begin position="64"/>
        <end position="84"/>
    </location>
</feature>
<evidence type="ECO:0000313" key="3">
    <source>
        <dbReference type="Proteomes" id="UP000266272"/>
    </source>
</evidence>
<evidence type="ECO:0000256" key="1">
    <source>
        <dbReference type="SAM" id="MobiDB-lite"/>
    </source>
</evidence>
<reference evidence="2 3" key="1">
    <citation type="journal article" date="2018" name="PLoS Pathog.">
        <title>Evolution of structural diversity of trichothecenes, a family of toxins produced by plant pathogenic and entomopathogenic fungi.</title>
        <authorList>
            <person name="Proctor R.H."/>
            <person name="McCormick S.P."/>
            <person name="Kim H.S."/>
            <person name="Cardoza R.E."/>
            <person name="Stanley A.M."/>
            <person name="Lindo L."/>
            <person name="Kelly A."/>
            <person name="Brown D.W."/>
            <person name="Lee T."/>
            <person name="Vaughan M.M."/>
            <person name="Alexander N.J."/>
            <person name="Busman M."/>
            <person name="Gutierrez S."/>
        </authorList>
    </citation>
    <scope>NUCLEOTIDE SEQUENCE [LARGE SCALE GENOMIC DNA]</scope>
    <source>
        <strain evidence="2 3">IBT 40837</strain>
    </source>
</reference>
<keyword evidence="3" id="KW-1185">Reference proteome</keyword>
<sequence length="184" mass="20375">MAILPNLHAGEPPNLSPVELAQLLSRLKQSVLHPSPEQERRLRNSEFERTRVEANLQYARAALKKLEQPVPGRRADTQGDLTAQRETLDLLFDRLDDLRKVAVDEDDSSEGEDLLGDIIATPSESLDSRRSSNAEIPDPEPPEPPTQAEPIQHEPPTTTTVTTETSASEAHPTQTTQTLRARPP</sequence>
<dbReference type="AlphaFoldDB" id="A0A395NSF2"/>
<comment type="caution">
    <text evidence="2">The sequence shown here is derived from an EMBL/GenBank/DDBJ whole genome shotgun (WGS) entry which is preliminary data.</text>
</comment>
<evidence type="ECO:0000313" key="2">
    <source>
        <dbReference type="EMBL" id="RFU79006.1"/>
    </source>
</evidence>
<name>A0A395NSF2_TRIAR</name>
<feature type="compositionally biased region" description="Polar residues" evidence="1">
    <location>
        <begin position="166"/>
        <end position="184"/>
    </location>
</feature>
<feature type="compositionally biased region" description="Low complexity" evidence="1">
    <location>
        <begin position="148"/>
        <end position="165"/>
    </location>
</feature>
<feature type="non-terminal residue" evidence="2">
    <location>
        <position position="184"/>
    </location>
</feature>
<protein>
    <submittedName>
        <fullName evidence="2">Synaptobrevin</fullName>
    </submittedName>
</protein>
<accession>A0A395NSF2</accession>
<gene>
    <name evidence="2" type="ORF">TARUN_3208</name>
</gene>
<organism evidence="2 3">
    <name type="scientific">Trichoderma arundinaceum</name>
    <dbReference type="NCBI Taxonomy" id="490622"/>
    <lineage>
        <taxon>Eukaryota</taxon>
        <taxon>Fungi</taxon>
        <taxon>Dikarya</taxon>
        <taxon>Ascomycota</taxon>
        <taxon>Pezizomycotina</taxon>
        <taxon>Sordariomycetes</taxon>
        <taxon>Hypocreomycetidae</taxon>
        <taxon>Hypocreales</taxon>
        <taxon>Hypocreaceae</taxon>
        <taxon>Trichoderma</taxon>
    </lineage>
</organism>
<feature type="compositionally biased region" description="Acidic residues" evidence="1">
    <location>
        <begin position="104"/>
        <end position="115"/>
    </location>
</feature>
<dbReference type="Proteomes" id="UP000266272">
    <property type="component" value="Unassembled WGS sequence"/>
</dbReference>